<keyword evidence="2" id="KW-1133">Transmembrane helix</keyword>
<feature type="region of interest" description="Disordered" evidence="1">
    <location>
        <begin position="1"/>
        <end position="50"/>
    </location>
</feature>
<proteinExistence type="predicted"/>
<keyword evidence="2" id="KW-0812">Transmembrane</keyword>
<evidence type="ECO:0000313" key="3">
    <source>
        <dbReference type="EMBL" id="MFC4108710.1"/>
    </source>
</evidence>
<evidence type="ECO:0000313" key="4">
    <source>
        <dbReference type="Proteomes" id="UP001595868"/>
    </source>
</evidence>
<sequence>MTTPGNAGTRPATGTGPATEGGARTAEGGARTAGSAAVRAEEVARPVEPAAPPHRLRRRLAALVGALLSLCALAGVVRLVVPATTGTAGEPIGVRRQLAFLRDALADGAGERAQQLFPEGYFFLHALYGLTWVELGRRGDDADRVTALRQARWALARLDTPAGRAPFSPDLTPSYGVFYTGWTNWLRGGILGLQSTDRRDPGELRRFADDSAALGAAFDAAGTPFLSAYPGQAWPVDSTVAVASLRLHDALLPARFGGTVTRWLAGVRQRLDPRTGLLPHRVDPETGAPAEVARATSQGMLQRFLVEIDQAFAREQYLAFRRDFVASPLGLGPAVREYPRGVTGPADVDSGPLPLGVSLSATAVTIGAAQVQGDASLAAALANYGELAGLPLDTPFGKRYAFGLLPIGDAFLAWAKTTRPWLAPTPDPPPAVVTWWWRTPLLSLLLLLGVLPWLPALVRPVVRRRRRVRTTSRPTGTVR</sequence>
<feature type="transmembrane region" description="Helical" evidence="2">
    <location>
        <begin position="60"/>
        <end position="81"/>
    </location>
</feature>
<protein>
    <submittedName>
        <fullName evidence="3">Uncharacterized protein</fullName>
    </submittedName>
</protein>
<dbReference type="EMBL" id="JBHSBN010000017">
    <property type="protein sequence ID" value="MFC4108710.1"/>
    <property type="molecule type" value="Genomic_DNA"/>
</dbReference>
<keyword evidence="2" id="KW-0472">Membrane</keyword>
<organism evidence="3 4">
    <name type="scientific">Micromonospora zhanjiangensis</name>
    <dbReference type="NCBI Taxonomy" id="1522057"/>
    <lineage>
        <taxon>Bacteria</taxon>
        <taxon>Bacillati</taxon>
        <taxon>Actinomycetota</taxon>
        <taxon>Actinomycetes</taxon>
        <taxon>Micromonosporales</taxon>
        <taxon>Micromonosporaceae</taxon>
        <taxon>Micromonospora</taxon>
    </lineage>
</organism>
<evidence type="ECO:0000256" key="2">
    <source>
        <dbReference type="SAM" id="Phobius"/>
    </source>
</evidence>
<reference evidence="4" key="1">
    <citation type="journal article" date="2019" name="Int. J. Syst. Evol. Microbiol.">
        <title>The Global Catalogue of Microorganisms (GCM) 10K type strain sequencing project: providing services to taxonomists for standard genome sequencing and annotation.</title>
        <authorList>
            <consortium name="The Broad Institute Genomics Platform"/>
            <consortium name="The Broad Institute Genome Sequencing Center for Infectious Disease"/>
            <person name="Wu L."/>
            <person name="Ma J."/>
        </authorList>
    </citation>
    <scope>NUCLEOTIDE SEQUENCE [LARGE SCALE GENOMIC DNA]</scope>
    <source>
        <strain evidence="4">2902at01</strain>
    </source>
</reference>
<evidence type="ECO:0000256" key="1">
    <source>
        <dbReference type="SAM" id="MobiDB-lite"/>
    </source>
</evidence>
<dbReference type="RefSeq" id="WP_377549336.1">
    <property type="nucleotide sequence ID" value="NZ_JBHSBN010000017.1"/>
</dbReference>
<comment type="caution">
    <text evidence="3">The sequence shown here is derived from an EMBL/GenBank/DDBJ whole genome shotgun (WGS) entry which is preliminary data.</text>
</comment>
<feature type="transmembrane region" description="Helical" evidence="2">
    <location>
        <begin position="435"/>
        <end position="458"/>
    </location>
</feature>
<name>A0ABV8KS57_9ACTN</name>
<gene>
    <name evidence="3" type="ORF">ACFOX0_22590</name>
</gene>
<keyword evidence="4" id="KW-1185">Reference proteome</keyword>
<accession>A0ABV8KS57</accession>
<dbReference type="Proteomes" id="UP001595868">
    <property type="component" value="Unassembled WGS sequence"/>
</dbReference>
<feature type="compositionally biased region" description="Low complexity" evidence="1">
    <location>
        <begin position="1"/>
        <end position="38"/>
    </location>
</feature>